<protein>
    <submittedName>
        <fullName evidence="2">Uncharacterized protein</fullName>
    </submittedName>
</protein>
<feature type="coiled-coil region" evidence="1">
    <location>
        <begin position="110"/>
        <end position="144"/>
    </location>
</feature>
<keyword evidence="3" id="KW-1185">Reference proteome</keyword>
<dbReference type="EMBL" id="KN835469">
    <property type="protein sequence ID" value="KIK37197.1"/>
    <property type="molecule type" value="Genomic_DNA"/>
</dbReference>
<dbReference type="InParanoid" id="A0A0D0ASG5"/>
<proteinExistence type="predicted"/>
<dbReference type="AlphaFoldDB" id="A0A0D0ASG5"/>
<reference evidence="2 3" key="1">
    <citation type="submission" date="2014-04" db="EMBL/GenBank/DDBJ databases">
        <authorList>
            <consortium name="DOE Joint Genome Institute"/>
            <person name="Kuo A."/>
            <person name="Ruytinx J."/>
            <person name="Rineau F."/>
            <person name="Colpaert J."/>
            <person name="Kohler A."/>
            <person name="Nagy L.G."/>
            <person name="Floudas D."/>
            <person name="Copeland A."/>
            <person name="Barry K.W."/>
            <person name="Cichocki N."/>
            <person name="Veneault-Fourrey C."/>
            <person name="LaButti K."/>
            <person name="Lindquist E.A."/>
            <person name="Lipzen A."/>
            <person name="Lundell T."/>
            <person name="Morin E."/>
            <person name="Murat C."/>
            <person name="Sun H."/>
            <person name="Tunlid A."/>
            <person name="Henrissat B."/>
            <person name="Grigoriev I.V."/>
            <person name="Hibbett D.S."/>
            <person name="Martin F."/>
            <person name="Nordberg H.P."/>
            <person name="Cantor M.N."/>
            <person name="Hua S.X."/>
        </authorList>
    </citation>
    <scope>NUCLEOTIDE SEQUENCE [LARGE SCALE GENOMIC DNA]</scope>
    <source>
        <strain evidence="2 3">UH-Slu-Lm8-n1</strain>
    </source>
</reference>
<gene>
    <name evidence="2" type="ORF">CY34DRAFT_470939</name>
</gene>
<evidence type="ECO:0000313" key="2">
    <source>
        <dbReference type="EMBL" id="KIK37197.1"/>
    </source>
</evidence>
<keyword evidence="1" id="KW-0175">Coiled coil</keyword>
<evidence type="ECO:0000313" key="3">
    <source>
        <dbReference type="Proteomes" id="UP000054485"/>
    </source>
</evidence>
<dbReference type="HOGENOM" id="CLU_1759997_0_0_1"/>
<evidence type="ECO:0000256" key="1">
    <source>
        <dbReference type="SAM" id="Coils"/>
    </source>
</evidence>
<accession>A0A0D0ASG5</accession>
<organism evidence="2 3">
    <name type="scientific">Suillus luteus UH-Slu-Lm8-n1</name>
    <dbReference type="NCBI Taxonomy" id="930992"/>
    <lineage>
        <taxon>Eukaryota</taxon>
        <taxon>Fungi</taxon>
        <taxon>Dikarya</taxon>
        <taxon>Basidiomycota</taxon>
        <taxon>Agaricomycotina</taxon>
        <taxon>Agaricomycetes</taxon>
        <taxon>Agaricomycetidae</taxon>
        <taxon>Boletales</taxon>
        <taxon>Suillineae</taxon>
        <taxon>Suillaceae</taxon>
        <taxon>Suillus</taxon>
    </lineage>
</organism>
<reference evidence="3" key="2">
    <citation type="submission" date="2015-01" db="EMBL/GenBank/DDBJ databases">
        <title>Evolutionary Origins and Diversification of the Mycorrhizal Mutualists.</title>
        <authorList>
            <consortium name="DOE Joint Genome Institute"/>
            <consortium name="Mycorrhizal Genomics Consortium"/>
            <person name="Kohler A."/>
            <person name="Kuo A."/>
            <person name="Nagy L.G."/>
            <person name="Floudas D."/>
            <person name="Copeland A."/>
            <person name="Barry K.W."/>
            <person name="Cichocki N."/>
            <person name="Veneault-Fourrey C."/>
            <person name="LaButti K."/>
            <person name="Lindquist E.A."/>
            <person name="Lipzen A."/>
            <person name="Lundell T."/>
            <person name="Morin E."/>
            <person name="Murat C."/>
            <person name="Riley R."/>
            <person name="Ohm R."/>
            <person name="Sun H."/>
            <person name="Tunlid A."/>
            <person name="Henrissat B."/>
            <person name="Grigoriev I.V."/>
            <person name="Hibbett D.S."/>
            <person name="Martin F."/>
        </authorList>
    </citation>
    <scope>NUCLEOTIDE SEQUENCE [LARGE SCALE GENOMIC DNA]</scope>
    <source>
        <strain evidence="3">UH-Slu-Lm8-n1</strain>
    </source>
</reference>
<sequence>MRDRVSVAPPLFWVSYPRIPVGTQVVQVLVPVPARVNQSQVGTRANITRVIPYFTSTAAMGSCSLSSFYCQFDINDNKLIPNCIETVFQASRSFQALEQYRSFFLMDSIVQKFQLNITELEATLARLEQEADKKDAELHTVKEDIEHA</sequence>
<dbReference type="Proteomes" id="UP000054485">
    <property type="component" value="Unassembled WGS sequence"/>
</dbReference>
<name>A0A0D0ASG5_9AGAM</name>